<dbReference type="GO" id="GO:0005634">
    <property type="term" value="C:nucleus"/>
    <property type="evidence" value="ECO:0007669"/>
    <property type="project" value="TreeGrafter"/>
</dbReference>
<dbReference type="GO" id="GO:0000056">
    <property type="term" value="P:ribosomal small subunit export from nucleus"/>
    <property type="evidence" value="ECO:0007669"/>
    <property type="project" value="TreeGrafter"/>
</dbReference>
<feature type="non-terminal residue" evidence="3">
    <location>
        <position position="446"/>
    </location>
</feature>
<dbReference type="GO" id="GO:0030688">
    <property type="term" value="C:preribosome, small subunit precursor"/>
    <property type="evidence" value="ECO:0007669"/>
    <property type="project" value="TreeGrafter"/>
</dbReference>
<dbReference type="Proteomes" id="UP000789831">
    <property type="component" value="Unassembled WGS sequence"/>
</dbReference>
<evidence type="ECO:0000313" key="3">
    <source>
        <dbReference type="EMBL" id="CAG8668871.1"/>
    </source>
</evidence>
<feature type="non-terminal residue" evidence="3">
    <location>
        <position position="1"/>
    </location>
</feature>
<dbReference type="GO" id="GO:0042274">
    <property type="term" value="P:ribosomal small subunit biogenesis"/>
    <property type="evidence" value="ECO:0007669"/>
    <property type="project" value="InterPro"/>
</dbReference>
<comment type="caution">
    <text evidence="3">The sequence shown here is derived from an EMBL/GenBank/DDBJ whole genome shotgun (WGS) entry which is preliminary data.</text>
</comment>
<dbReference type="PANTHER" id="PTHR21531">
    <property type="entry name" value="LOW-TEMPERATURE VIABILITY PROTEIN LTV1-RELATED"/>
    <property type="match status" value="1"/>
</dbReference>
<feature type="region of interest" description="Disordered" evidence="2">
    <location>
        <begin position="425"/>
        <end position="446"/>
    </location>
</feature>
<dbReference type="InterPro" id="IPR007307">
    <property type="entry name" value="Ltv1"/>
</dbReference>
<evidence type="ECO:0000256" key="1">
    <source>
        <dbReference type="ARBA" id="ARBA00009078"/>
    </source>
</evidence>
<proteinExistence type="inferred from homology"/>
<dbReference type="GO" id="GO:0005829">
    <property type="term" value="C:cytosol"/>
    <property type="evidence" value="ECO:0007669"/>
    <property type="project" value="TreeGrafter"/>
</dbReference>
<name>A0A9N9E926_9GLOM</name>
<dbReference type="PANTHER" id="PTHR21531:SF0">
    <property type="entry name" value="PROTEIN LTV1 HOMOLOG"/>
    <property type="match status" value="1"/>
</dbReference>
<protein>
    <submittedName>
        <fullName evidence="3">12426_t:CDS:1</fullName>
    </submittedName>
</protein>
<sequence>SKSDFLNVKQMGKKPFIDRKNAKHYQLVHRSQRDPLINDTDASSRVLLEITPSNLRNKINETTEDVTQSKIESLVGQAALYGVYFDDTDYDYTQHLRPIGVNHGAVFVEAPSRKEKGKKKGLEFRTSSPKKDQKITIELPPEVLPSREEIPVEYFDRSAIPEDIQGFQPDMDPRLRETLEALEDEAYIQNDLNDDFFAALNADDGEESFEESEDEMAPDSRDWEKEFKSFQRVQRLKCLKDEEGENSKSEDDIKSRTRYSMSSSAMFRNEKLTLLDEQFAKVFLEIPTSSRRQDFDQIMEEFLDKYEIVGRKMVPKLEGDSVVDKLETIRRGLGQVNIEDETQNCGKSKVRVNNSVSEVLDTSKESKRTRETWDCESILSTYSNLENHPKIIRDNEIPRFKVSMDRKTKMPIIVKRCKIEDNGQTQNESFSVNKTTSSENIIEENT</sequence>
<dbReference type="EMBL" id="CAJVPL010007288">
    <property type="protein sequence ID" value="CAG8668871.1"/>
    <property type="molecule type" value="Genomic_DNA"/>
</dbReference>
<feature type="compositionally biased region" description="Polar residues" evidence="2">
    <location>
        <begin position="425"/>
        <end position="440"/>
    </location>
</feature>
<dbReference type="Pfam" id="PF04180">
    <property type="entry name" value="LTV"/>
    <property type="match status" value="1"/>
</dbReference>
<dbReference type="OrthoDB" id="5852896at2759"/>
<gene>
    <name evidence="3" type="ORF">AGERDE_LOCUS12163</name>
</gene>
<keyword evidence="4" id="KW-1185">Reference proteome</keyword>
<dbReference type="AlphaFoldDB" id="A0A9N9E926"/>
<accession>A0A9N9E926</accession>
<evidence type="ECO:0000256" key="2">
    <source>
        <dbReference type="SAM" id="MobiDB-lite"/>
    </source>
</evidence>
<comment type="similarity">
    <text evidence="1">Belongs to the LTV1 family.</text>
</comment>
<organism evidence="3 4">
    <name type="scientific">Ambispora gerdemannii</name>
    <dbReference type="NCBI Taxonomy" id="144530"/>
    <lineage>
        <taxon>Eukaryota</taxon>
        <taxon>Fungi</taxon>
        <taxon>Fungi incertae sedis</taxon>
        <taxon>Mucoromycota</taxon>
        <taxon>Glomeromycotina</taxon>
        <taxon>Glomeromycetes</taxon>
        <taxon>Archaeosporales</taxon>
        <taxon>Ambisporaceae</taxon>
        <taxon>Ambispora</taxon>
    </lineage>
</organism>
<evidence type="ECO:0000313" key="4">
    <source>
        <dbReference type="Proteomes" id="UP000789831"/>
    </source>
</evidence>
<reference evidence="3" key="1">
    <citation type="submission" date="2021-06" db="EMBL/GenBank/DDBJ databases">
        <authorList>
            <person name="Kallberg Y."/>
            <person name="Tangrot J."/>
            <person name="Rosling A."/>
        </authorList>
    </citation>
    <scope>NUCLEOTIDE SEQUENCE</scope>
    <source>
        <strain evidence="3">MT106</strain>
    </source>
</reference>